<accession>A0ACB8BUP9</accession>
<evidence type="ECO:0000313" key="2">
    <source>
        <dbReference type="Proteomes" id="UP000790709"/>
    </source>
</evidence>
<keyword evidence="1" id="KW-0489">Methyltransferase</keyword>
<evidence type="ECO:0000313" key="1">
    <source>
        <dbReference type="EMBL" id="KAH7929197.1"/>
    </source>
</evidence>
<keyword evidence="1" id="KW-0808">Transferase</keyword>
<dbReference type="EMBL" id="MU266344">
    <property type="protein sequence ID" value="KAH7929197.1"/>
    <property type="molecule type" value="Genomic_DNA"/>
</dbReference>
<reference evidence="1" key="1">
    <citation type="journal article" date="2021" name="New Phytol.">
        <title>Evolutionary innovations through gain and loss of genes in the ectomycorrhizal Boletales.</title>
        <authorList>
            <person name="Wu G."/>
            <person name="Miyauchi S."/>
            <person name="Morin E."/>
            <person name="Kuo A."/>
            <person name="Drula E."/>
            <person name="Varga T."/>
            <person name="Kohler A."/>
            <person name="Feng B."/>
            <person name="Cao Y."/>
            <person name="Lipzen A."/>
            <person name="Daum C."/>
            <person name="Hundley H."/>
            <person name="Pangilinan J."/>
            <person name="Johnson J."/>
            <person name="Barry K."/>
            <person name="LaButti K."/>
            <person name="Ng V."/>
            <person name="Ahrendt S."/>
            <person name="Min B."/>
            <person name="Choi I.G."/>
            <person name="Park H."/>
            <person name="Plett J.M."/>
            <person name="Magnuson J."/>
            <person name="Spatafora J.W."/>
            <person name="Nagy L.G."/>
            <person name="Henrissat B."/>
            <person name="Grigoriev I.V."/>
            <person name="Yang Z.L."/>
            <person name="Xu J."/>
            <person name="Martin F.M."/>
        </authorList>
    </citation>
    <scope>NUCLEOTIDE SEQUENCE</scope>
    <source>
        <strain evidence="1">KUC20120723A-06</strain>
    </source>
</reference>
<keyword evidence="2" id="KW-1185">Reference proteome</keyword>
<gene>
    <name evidence="1" type="ORF">BV22DRAFT_1081566</name>
</gene>
<proteinExistence type="predicted"/>
<name>A0ACB8BUP9_9AGAM</name>
<sequence length="287" mass="30110">MPVLLDAKTIASFSLHNPDHFGIQLGQTEHRINLVSAWQIKEGDHVLEVGCGQGDCTAVLAAAVGESGRVTAIDPAPLDYGDPYTLGEAQAHLKASPLGARMNFVRANTEDILAADDTIYDVAVLAHCIWYFASPSALLATLRALSPRATRISLAEWSLAASHPAAVPHLLAALAQASLECRKPASVSNIRTVLSPRALGALAGEAGLRVVGEGVVESPGGMEDGQWEVVAVLGRGFGEEVGGAVGDERERGVVCAMRDAVAASKEGLGGERVRAMDVWWGCFEGRV</sequence>
<organism evidence="1 2">
    <name type="scientific">Leucogyrophana mollusca</name>
    <dbReference type="NCBI Taxonomy" id="85980"/>
    <lineage>
        <taxon>Eukaryota</taxon>
        <taxon>Fungi</taxon>
        <taxon>Dikarya</taxon>
        <taxon>Basidiomycota</taxon>
        <taxon>Agaricomycotina</taxon>
        <taxon>Agaricomycetes</taxon>
        <taxon>Agaricomycetidae</taxon>
        <taxon>Boletales</taxon>
        <taxon>Boletales incertae sedis</taxon>
        <taxon>Leucogyrophana</taxon>
    </lineage>
</organism>
<dbReference type="Proteomes" id="UP000790709">
    <property type="component" value="Unassembled WGS sequence"/>
</dbReference>
<protein>
    <submittedName>
        <fullName evidence="1">S-adenosyl-L-methionine-dependent methyltransferase</fullName>
    </submittedName>
</protein>
<comment type="caution">
    <text evidence="1">The sequence shown here is derived from an EMBL/GenBank/DDBJ whole genome shotgun (WGS) entry which is preliminary data.</text>
</comment>